<evidence type="ECO:0000256" key="10">
    <source>
        <dbReference type="PROSITE-ProRule" id="PRU10141"/>
    </source>
</evidence>
<evidence type="ECO:0000256" key="9">
    <source>
        <dbReference type="ARBA" id="ARBA00022840"/>
    </source>
</evidence>
<reference evidence="14" key="1">
    <citation type="submission" date="2025-08" db="UniProtKB">
        <authorList>
            <consortium name="RefSeq"/>
        </authorList>
    </citation>
    <scope>IDENTIFICATION</scope>
    <source>
        <tissue evidence="14">Gonads</tissue>
    </source>
</reference>
<dbReference type="GO" id="GO:0005829">
    <property type="term" value="C:cytosol"/>
    <property type="evidence" value="ECO:0007669"/>
    <property type="project" value="TreeGrafter"/>
</dbReference>
<dbReference type="PANTHER" id="PTHR24348:SF73">
    <property type="entry name" value="SI:CH211-63O20.7"/>
    <property type="match status" value="1"/>
</dbReference>
<evidence type="ECO:0000256" key="6">
    <source>
        <dbReference type="ARBA" id="ARBA00022771"/>
    </source>
</evidence>
<keyword evidence="5 10" id="KW-0547">Nucleotide-binding</keyword>
<dbReference type="GO" id="GO:0005524">
    <property type="term" value="F:ATP binding"/>
    <property type="evidence" value="ECO:0007669"/>
    <property type="project" value="UniProtKB-UniRule"/>
</dbReference>
<evidence type="ECO:0000313" key="13">
    <source>
        <dbReference type="Proteomes" id="UP000085678"/>
    </source>
</evidence>
<dbReference type="PROSITE" id="PS50011">
    <property type="entry name" value="PROTEIN_KINASE_DOM"/>
    <property type="match status" value="1"/>
</dbReference>
<dbReference type="OrthoDB" id="4062651at2759"/>
<dbReference type="GO" id="GO:0016567">
    <property type="term" value="P:protein ubiquitination"/>
    <property type="evidence" value="ECO:0007669"/>
    <property type="project" value="UniProtKB-UniPathway"/>
</dbReference>
<dbReference type="GO" id="GO:0034045">
    <property type="term" value="C:phagophore assembly site membrane"/>
    <property type="evidence" value="ECO:0007669"/>
    <property type="project" value="TreeGrafter"/>
</dbReference>
<dbReference type="KEGG" id="lak:106165547"/>
<dbReference type="GO" id="GO:0034727">
    <property type="term" value="P:piecemeal microautophagy of the nucleus"/>
    <property type="evidence" value="ECO:0007669"/>
    <property type="project" value="TreeGrafter"/>
</dbReference>
<proteinExistence type="predicted"/>
<dbReference type="GO" id="GO:0008270">
    <property type="term" value="F:zinc ion binding"/>
    <property type="evidence" value="ECO:0007669"/>
    <property type="project" value="UniProtKB-KW"/>
</dbReference>
<feature type="region of interest" description="Disordered" evidence="11">
    <location>
        <begin position="406"/>
        <end position="429"/>
    </location>
</feature>
<feature type="compositionally biased region" description="Basic and acidic residues" evidence="11">
    <location>
        <begin position="345"/>
        <end position="356"/>
    </location>
</feature>
<comment type="pathway">
    <text evidence="1">Protein modification; protein ubiquitination.</text>
</comment>
<dbReference type="InterPro" id="IPR011009">
    <property type="entry name" value="Kinase-like_dom_sf"/>
</dbReference>
<dbReference type="PROSITE" id="PS00108">
    <property type="entry name" value="PROTEIN_KINASE_ST"/>
    <property type="match status" value="1"/>
</dbReference>
<feature type="region of interest" description="Disordered" evidence="11">
    <location>
        <begin position="307"/>
        <end position="356"/>
    </location>
</feature>
<evidence type="ECO:0000256" key="8">
    <source>
        <dbReference type="ARBA" id="ARBA00022833"/>
    </source>
</evidence>
<dbReference type="SUPFAM" id="SSF56112">
    <property type="entry name" value="Protein kinase-like (PK-like)"/>
    <property type="match status" value="1"/>
</dbReference>
<sequence>MSQDPTCVLRLGQYEVNLMKKLGQGGFGVVFAGVDTRSRIKVAAKQIDIKRKERHGSTALSEIKVLQKLPSHQNLIRFLDYHFSQDSFWIVMDFCNMGEMKEYFVTHAPIDLATKVDFMRQIAAALVHLHEAPQQIIHRDLKPNNIMVSYISTDDRPMIKVTDFGLAKVAEEDMTKTFLLSTVAGAVCYLSPEEFARQKYTVLVDVFALGLVFLGMINFDVLGELIPVPPGSQDSMLATMLMPIGMQMLQAAIGGGIQPTLVQHEPDDSPEVTQLKDLIQHMAVYKVEERFTSRQVYDTLDKLYEGIKHSQSPPPARPPDQLAEAGSPRQEPGARAAEAAAHAQDSPERGAAQRDGHRDIGYKLLKEAMGQLLRDRIQDRRRGRERDKHLRALDRGMPLLEMLLGHDERDDQQEGKENETNESEFKEGETVQVVKVSVTRAVGMQENYGGWHNEMAQYLGKTGKVVELVLHVVKVKFEDGKKWSFNPAMLKKVQGEVSPSSRRDKNKRSAMRARQVACHFKRMDIVQIAEDEELVKTLQKGHGGWKDKMKHVSLVLLPSVPHLCLYRIVIFLFMDI</sequence>
<dbReference type="GO" id="GO:0000045">
    <property type="term" value="P:autophagosome assembly"/>
    <property type="evidence" value="ECO:0007669"/>
    <property type="project" value="TreeGrafter"/>
</dbReference>
<dbReference type="GO" id="GO:0061709">
    <property type="term" value="P:reticulophagy"/>
    <property type="evidence" value="ECO:0007669"/>
    <property type="project" value="TreeGrafter"/>
</dbReference>
<keyword evidence="3" id="KW-0479">Metal-binding</keyword>
<evidence type="ECO:0000256" key="5">
    <source>
        <dbReference type="ARBA" id="ARBA00022741"/>
    </source>
</evidence>
<evidence type="ECO:0000256" key="4">
    <source>
        <dbReference type="ARBA" id="ARBA00022737"/>
    </source>
</evidence>
<keyword evidence="8" id="KW-0862">Zinc</keyword>
<evidence type="ECO:0000256" key="1">
    <source>
        <dbReference type="ARBA" id="ARBA00004906"/>
    </source>
</evidence>
<dbReference type="RefSeq" id="XP_013399236.1">
    <property type="nucleotide sequence ID" value="XM_013543782.2"/>
</dbReference>
<dbReference type="GO" id="GO:0000422">
    <property type="term" value="P:autophagy of mitochondrion"/>
    <property type="evidence" value="ECO:0007669"/>
    <property type="project" value="TreeGrafter"/>
</dbReference>
<name>A0A1S3IMW2_LINAN</name>
<dbReference type="InParanoid" id="A0A1S3IMW2"/>
<dbReference type="GO" id="GO:0048675">
    <property type="term" value="P:axon extension"/>
    <property type="evidence" value="ECO:0007669"/>
    <property type="project" value="TreeGrafter"/>
</dbReference>
<evidence type="ECO:0000256" key="3">
    <source>
        <dbReference type="ARBA" id="ARBA00022723"/>
    </source>
</evidence>
<protein>
    <submittedName>
        <fullName evidence="14">Uncharacterized protein LOC106165547</fullName>
    </submittedName>
</protein>
<keyword evidence="2" id="KW-0808">Transferase</keyword>
<evidence type="ECO:0000256" key="2">
    <source>
        <dbReference type="ARBA" id="ARBA00022679"/>
    </source>
</evidence>
<evidence type="ECO:0000259" key="12">
    <source>
        <dbReference type="PROSITE" id="PS50011"/>
    </source>
</evidence>
<dbReference type="InterPro" id="IPR000719">
    <property type="entry name" value="Prot_kinase_dom"/>
</dbReference>
<dbReference type="Gene3D" id="1.10.510.10">
    <property type="entry name" value="Transferase(Phosphotransferase) domain 1"/>
    <property type="match status" value="1"/>
</dbReference>
<keyword evidence="7" id="KW-0833">Ubl conjugation pathway</keyword>
<dbReference type="GO" id="GO:0042594">
    <property type="term" value="P:response to starvation"/>
    <property type="evidence" value="ECO:0007669"/>
    <property type="project" value="TreeGrafter"/>
</dbReference>
<dbReference type="InterPro" id="IPR045269">
    <property type="entry name" value="Atg1-like"/>
</dbReference>
<dbReference type="UniPathway" id="UPA00143"/>
<dbReference type="Proteomes" id="UP000085678">
    <property type="component" value="Unplaced"/>
</dbReference>
<dbReference type="CDD" id="cd00180">
    <property type="entry name" value="PKc"/>
    <property type="match status" value="1"/>
</dbReference>
<evidence type="ECO:0000313" key="14">
    <source>
        <dbReference type="RefSeq" id="XP_013399236.1"/>
    </source>
</evidence>
<dbReference type="InterPro" id="IPR008271">
    <property type="entry name" value="Ser/Thr_kinase_AS"/>
</dbReference>
<feature type="compositionally biased region" description="Low complexity" evidence="11">
    <location>
        <begin position="334"/>
        <end position="343"/>
    </location>
</feature>
<evidence type="ECO:0000256" key="7">
    <source>
        <dbReference type="ARBA" id="ARBA00022786"/>
    </source>
</evidence>
<dbReference type="AlphaFoldDB" id="A0A1S3IMW2"/>
<accession>A0A1S3IMW2</accession>
<keyword evidence="9 10" id="KW-0067">ATP-binding</keyword>
<dbReference type="Pfam" id="PF00069">
    <property type="entry name" value="Pkinase"/>
    <property type="match status" value="1"/>
</dbReference>
<feature type="domain" description="Protein kinase" evidence="12">
    <location>
        <begin position="16"/>
        <end position="304"/>
    </location>
</feature>
<dbReference type="Pfam" id="PF18346">
    <property type="entry name" value="SH3_15"/>
    <property type="match status" value="2"/>
</dbReference>
<dbReference type="PANTHER" id="PTHR24348">
    <property type="entry name" value="SERINE/THREONINE-PROTEIN KINASE UNC-51-RELATED"/>
    <property type="match status" value="1"/>
</dbReference>
<keyword evidence="6" id="KW-0863">Zinc-finger</keyword>
<dbReference type="STRING" id="7574.A0A1S3IMW2"/>
<dbReference type="GO" id="GO:0005776">
    <property type="term" value="C:autophagosome"/>
    <property type="evidence" value="ECO:0007669"/>
    <property type="project" value="TreeGrafter"/>
</dbReference>
<keyword evidence="13" id="KW-1185">Reference proteome</keyword>
<dbReference type="InterPro" id="IPR040847">
    <property type="entry name" value="SH3_15"/>
</dbReference>
<dbReference type="GeneID" id="106165547"/>
<dbReference type="SMART" id="SM00220">
    <property type="entry name" value="S_TKc"/>
    <property type="match status" value="1"/>
</dbReference>
<dbReference type="InterPro" id="IPR017441">
    <property type="entry name" value="Protein_kinase_ATP_BS"/>
</dbReference>
<evidence type="ECO:0000256" key="11">
    <source>
        <dbReference type="SAM" id="MobiDB-lite"/>
    </source>
</evidence>
<keyword evidence="4" id="KW-0677">Repeat</keyword>
<organism evidence="13 14">
    <name type="scientific">Lingula anatina</name>
    <name type="common">Brachiopod</name>
    <name type="synonym">Lingula unguis</name>
    <dbReference type="NCBI Taxonomy" id="7574"/>
    <lineage>
        <taxon>Eukaryota</taxon>
        <taxon>Metazoa</taxon>
        <taxon>Spiralia</taxon>
        <taxon>Lophotrochozoa</taxon>
        <taxon>Brachiopoda</taxon>
        <taxon>Linguliformea</taxon>
        <taxon>Lingulata</taxon>
        <taxon>Lingulida</taxon>
        <taxon>Linguloidea</taxon>
        <taxon>Lingulidae</taxon>
        <taxon>Lingula</taxon>
    </lineage>
</organism>
<gene>
    <name evidence="14" type="primary">LOC106165547</name>
</gene>
<dbReference type="PROSITE" id="PS00107">
    <property type="entry name" value="PROTEIN_KINASE_ATP"/>
    <property type="match status" value="1"/>
</dbReference>
<feature type="binding site" evidence="10">
    <location>
        <position position="45"/>
    </location>
    <ligand>
        <name>ATP</name>
        <dbReference type="ChEBI" id="CHEBI:30616"/>
    </ligand>
</feature>
<dbReference type="GO" id="GO:0004674">
    <property type="term" value="F:protein serine/threonine kinase activity"/>
    <property type="evidence" value="ECO:0007669"/>
    <property type="project" value="InterPro"/>
</dbReference>
<dbReference type="GO" id="GO:0010508">
    <property type="term" value="P:positive regulation of autophagy"/>
    <property type="evidence" value="ECO:0007669"/>
    <property type="project" value="TreeGrafter"/>
</dbReference>